<name>A0A9P1C615_9DINO</name>
<accession>A0A9P1C615</accession>
<evidence type="ECO:0000259" key="3">
    <source>
        <dbReference type="PROSITE" id="PS50158"/>
    </source>
</evidence>
<evidence type="ECO:0000313" key="4">
    <source>
        <dbReference type="EMBL" id="CAI3985724.1"/>
    </source>
</evidence>
<feature type="region of interest" description="Disordered" evidence="2">
    <location>
        <begin position="1"/>
        <end position="20"/>
    </location>
</feature>
<feature type="region of interest" description="Disordered" evidence="2">
    <location>
        <begin position="853"/>
        <end position="884"/>
    </location>
</feature>
<feature type="region of interest" description="Disordered" evidence="2">
    <location>
        <begin position="777"/>
        <end position="823"/>
    </location>
</feature>
<dbReference type="GO" id="GO:0003676">
    <property type="term" value="F:nucleic acid binding"/>
    <property type="evidence" value="ECO:0007669"/>
    <property type="project" value="InterPro"/>
</dbReference>
<dbReference type="EMBL" id="CAMXCT010001013">
    <property type="protein sequence ID" value="CAI3985724.1"/>
    <property type="molecule type" value="Genomic_DNA"/>
</dbReference>
<keyword evidence="1" id="KW-0862">Zinc</keyword>
<evidence type="ECO:0000313" key="5">
    <source>
        <dbReference type="EMBL" id="CAL1139099.1"/>
    </source>
</evidence>
<sequence length="1169" mass="129449">MVEEETVDSETGYDGPESDPSDAIVFEVEAFLADYGVKEENTATSDAFDEAEVAEILAATWRERRSEISKLQRNRKFSQAMSVKKQFTREASDLRKKSKCWNCGKVGHWSKDCTAPKSSSSKSVGSASDTDRSKKQVAAMVVDHAAAADVSSEVLLVSSPGYGIVDSGCSKTLIGKQTLADFMRLFHRLDLPAPTTKPVSNLFKFGNGSEEWSERVVVMPVGLSGQRGTIEAAIIEGNAPLLLSRATMKSLQTVLDFDNETISLLGADAQPMKYNEAGQIIINMLDFSEHQESFVVNAVPERCSPQERVQGLTRREARVLLAQQSSWNKSSSQCLVAELFSPPRFAEVARDLGKTGLSYDIQQGWDLTKPAVQKQVSEELENARPDLLIICPECKHWGGWYRLNQKNLSMEQQLRNRQYAKRQVDFCVQEIKRQVKRGGRVLIEHTWSSDMWKYEPMAKVTKSMFKCRADMCAYGLTDPDGTPILKPTALMVSHSDMQSLALTCPGHHNHTVIAGKGSDGENISSRSARYTPKFCKTWLSCVHSACHLCSFACLEETPAAEMPESESSDACLNPSEALISEALAAAKSDQHSDSTVMQSLTKLHNNLGHPSSKDLMRILRNAGATEQAIKLARDFEKQCSICIQRQRPTPCLPASPSACLDFNHKVETSEVLQKLFTEGWLRWAGPPIEVLMDPGRTNTADTFVAFLEQAGIRVLSTAAEERLAAQTDGRELLGLTDLIDKGQKVQEEPWTGESRFWIQMPSKPVEPIVSQSVTTGLSSIPEDTTTDVSANVSTPNLGSTVHGPYPAASTPSSSPETSTYGPVRVRQQKGPEMFVFRPVQTQAEDLIDALQEMSEERSEAHKRPASREPSADPPHKSARTEDSSSDCLLAQCVAEQPDLLQANQAVRRARQQADLEITVLTDHFLSPTSMKCLDVGRYQLAGEQTVLERKKEEKLLRQQKAHERAEKNKTDHQKVVSKFLHSFSEMSKQPITTEEYQLMKQLMTRLNQFGVQQDGAVIPTLEPTHGAMTDASKRHRDADDELWAESECDEGSWSIPVQESGSSADQLPVKPTTPGKLQLPPGVSSIEEWGRTVCELPAVMQLKKSYAEIVKDPNQVSYLKWVARHEVGMGPRVADLAKYLKAVKFEESCDQGKSSSAIFPGTNIIRKFK</sequence>
<dbReference type="EMBL" id="CAMXCT020001013">
    <property type="protein sequence ID" value="CAL1139099.1"/>
    <property type="molecule type" value="Genomic_DNA"/>
</dbReference>
<feature type="region of interest" description="Disordered" evidence="2">
    <location>
        <begin position="1042"/>
        <end position="1081"/>
    </location>
</feature>
<evidence type="ECO:0000256" key="2">
    <source>
        <dbReference type="SAM" id="MobiDB-lite"/>
    </source>
</evidence>
<keyword evidence="1" id="KW-0479">Metal-binding</keyword>
<dbReference type="OrthoDB" id="10064933at2759"/>
<evidence type="ECO:0000313" key="6">
    <source>
        <dbReference type="Proteomes" id="UP001152797"/>
    </source>
</evidence>
<dbReference type="Gene3D" id="2.40.70.10">
    <property type="entry name" value="Acid Proteases"/>
    <property type="match status" value="1"/>
</dbReference>
<keyword evidence="6" id="KW-1185">Reference proteome</keyword>
<feature type="domain" description="CCHC-type" evidence="3">
    <location>
        <begin position="99"/>
        <end position="113"/>
    </location>
</feature>
<protein>
    <recommendedName>
        <fullName evidence="3">CCHC-type domain-containing protein</fullName>
    </recommendedName>
</protein>
<dbReference type="SUPFAM" id="SSF57756">
    <property type="entry name" value="Retrovirus zinc finger-like domains"/>
    <property type="match status" value="1"/>
</dbReference>
<dbReference type="SMART" id="SM00343">
    <property type="entry name" value="ZnF_C2HC"/>
    <property type="match status" value="1"/>
</dbReference>
<feature type="compositionally biased region" description="Polar residues" evidence="2">
    <location>
        <begin position="777"/>
        <end position="799"/>
    </location>
</feature>
<reference evidence="5" key="2">
    <citation type="submission" date="2024-04" db="EMBL/GenBank/DDBJ databases">
        <authorList>
            <person name="Chen Y."/>
            <person name="Shah S."/>
            <person name="Dougan E. K."/>
            <person name="Thang M."/>
            <person name="Chan C."/>
        </authorList>
    </citation>
    <scope>NUCLEOTIDE SEQUENCE [LARGE SCALE GENOMIC DNA]</scope>
</reference>
<dbReference type="EMBL" id="CAMXCT030001013">
    <property type="protein sequence ID" value="CAL4773036.1"/>
    <property type="molecule type" value="Genomic_DNA"/>
</dbReference>
<proteinExistence type="predicted"/>
<feature type="compositionally biased region" description="Basic and acidic residues" evidence="2">
    <location>
        <begin position="854"/>
        <end position="882"/>
    </location>
</feature>
<dbReference type="Pfam" id="PF00098">
    <property type="entry name" value="zf-CCHC"/>
    <property type="match status" value="1"/>
</dbReference>
<gene>
    <name evidence="4" type="ORF">C1SCF055_LOCUS13141</name>
</gene>
<evidence type="ECO:0000256" key="1">
    <source>
        <dbReference type="PROSITE-ProRule" id="PRU00047"/>
    </source>
</evidence>
<dbReference type="AlphaFoldDB" id="A0A9P1C615"/>
<keyword evidence="1" id="KW-0863">Zinc-finger</keyword>
<dbReference type="Proteomes" id="UP001152797">
    <property type="component" value="Unassembled WGS sequence"/>
</dbReference>
<comment type="caution">
    <text evidence="4">The sequence shown here is derived from an EMBL/GenBank/DDBJ whole genome shotgun (WGS) entry which is preliminary data.</text>
</comment>
<dbReference type="PROSITE" id="PS50158">
    <property type="entry name" value="ZF_CCHC"/>
    <property type="match status" value="1"/>
</dbReference>
<dbReference type="InterPro" id="IPR036875">
    <property type="entry name" value="Znf_CCHC_sf"/>
</dbReference>
<feature type="compositionally biased region" description="Low complexity" evidence="2">
    <location>
        <begin position="803"/>
        <end position="822"/>
    </location>
</feature>
<dbReference type="Gene3D" id="4.10.60.10">
    <property type="entry name" value="Zinc finger, CCHC-type"/>
    <property type="match status" value="1"/>
</dbReference>
<reference evidence="4" key="1">
    <citation type="submission" date="2022-10" db="EMBL/GenBank/DDBJ databases">
        <authorList>
            <person name="Chen Y."/>
            <person name="Dougan E. K."/>
            <person name="Chan C."/>
            <person name="Rhodes N."/>
            <person name="Thang M."/>
        </authorList>
    </citation>
    <scope>NUCLEOTIDE SEQUENCE</scope>
</reference>
<dbReference type="InterPro" id="IPR001878">
    <property type="entry name" value="Znf_CCHC"/>
</dbReference>
<organism evidence="4">
    <name type="scientific">Cladocopium goreaui</name>
    <dbReference type="NCBI Taxonomy" id="2562237"/>
    <lineage>
        <taxon>Eukaryota</taxon>
        <taxon>Sar</taxon>
        <taxon>Alveolata</taxon>
        <taxon>Dinophyceae</taxon>
        <taxon>Suessiales</taxon>
        <taxon>Symbiodiniaceae</taxon>
        <taxon>Cladocopium</taxon>
    </lineage>
</organism>
<feature type="compositionally biased region" description="Polar residues" evidence="2">
    <location>
        <begin position="1055"/>
        <end position="1065"/>
    </location>
</feature>
<dbReference type="InterPro" id="IPR021109">
    <property type="entry name" value="Peptidase_aspartic_dom_sf"/>
</dbReference>
<dbReference type="GO" id="GO:0008270">
    <property type="term" value="F:zinc ion binding"/>
    <property type="evidence" value="ECO:0007669"/>
    <property type="project" value="UniProtKB-KW"/>
</dbReference>